<name>A0AAN8MTY6_9PEZI</name>
<dbReference type="AlphaFoldDB" id="A0AAN8MTY6"/>
<dbReference type="Proteomes" id="UP001313282">
    <property type="component" value="Unassembled WGS sequence"/>
</dbReference>
<evidence type="ECO:0000313" key="2">
    <source>
        <dbReference type="EMBL" id="KAK6336966.1"/>
    </source>
</evidence>
<proteinExistence type="predicted"/>
<evidence type="ECO:0008006" key="4">
    <source>
        <dbReference type="Google" id="ProtNLM"/>
    </source>
</evidence>
<dbReference type="EMBL" id="JAVHNR010000007">
    <property type="protein sequence ID" value="KAK6336966.1"/>
    <property type="molecule type" value="Genomic_DNA"/>
</dbReference>
<reference evidence="2 3" key="1">
    <citation type="submission" date="2019-10" db="EMBL/GenBank/DDBJ databases">
        <authorList>
            <person name="Palmer J.M."/>
        </authorList>
    </citation>
    <scope>NUCLEOTIDE SEQUENCE [LARGE SCALE GENOMIC DNA]</scope>
    <source>
        <strain evidence="2 3">TWF718</strain>
    </source>
</reference>
<evidence type="ECO:0000256" key="1">
    <source>
        <dbReference type="SAM" id="MobiDB-lite"/>
    </source>
</evidence>
<gene>
    <name evidence="2" type="ORF">TWF718_009754</name>
</gene>
<comment type="caution">
    <text evidence="2">The sequence shown here is derived from an EMBL/GenBank/DDBJ whole genome shotgun (WGS) entry which is preliminary data.</text>
</comment>
<feature type="region of interest" description="Disordered" evidence="1">
    <location>
        <begin position="1"/>
        <end position="67"/>
    </location>
</feature>
<feature type="compositionally biased region" description="Low complexity" evidence="1">
    <location>
        <begin position="33"/>
        <end position="59"/>
    </location>
</feature>
<organism evidence="2 3">
    <name type="scientific">Orbilia javanica</name>
    <dbReference type="NCBI Taxonomy" id="47235"/>
    <lineage>
        <taxon>Eukaryota</taxon>
        <taxon>Fungi</taxon>
        <taxon>Dikarya</taxon>
        <taxon>Ascomycota</taxon>
        <taxon>Pezizomycotina</taxon>
        <taxon>Orbiliomycetes</taxon>
        <taxon>Orbiliales</taxon>
        <taxon>Orbiliaceae</taxon>
        <taxon>Orbilia</taxon>
    </lineage>
</organism>
<dbReference type="InterPro" id="IPR011045">
    <property type="entry name" value="N2O_reductase_N"/>
</dbReference>
<sequence length="784" mass="89235">MDSKMDVVTTPVKNLKRGRSPSEEEDDGQARDSTSNNTFNNNTITTTTATTSTATNASTPKRLSSASSPLDLGLPDFLVSPFSSAKRLSLGSNLDDTRRITRHAAAAIDPSRKDPFEVLPDNVVRMIIFLLPNRSIVGLRRVSRFWKGNVEYVVTQAVVEKSYGGREVTEKLKKEEKLGWPEFAFRKNAFLDNARTAGAPTSVKKFTNAQLWELVGDRLVWIDDSTNLNVQHLSAWDVNERKDSLVALAGNPRAFSKNKFLHSVIADEQRKASAQRPKRASKKEKTPEAIIIRWSLRDTLKNRRTKIKVNFLVPYGSTHIILDYFQCDEAGAAHDRWNHRFLPQTTSRNKLACINIITGYADWNINLEDFRLAFPPSHGLYLRPRYQYGSPSYLIHEDRAYSFTSPDRRHPFVPQNNGEHRVFLTVRDCKTGATIEHKEMKEIGDELVNHQYPQPEHTIISPDGRLIVLNLHRNLWICNAQTRTFVEKVELPWLQYSIVGSRFDLEFNEDGSRLYLTEECNGADFNVIELDSNDRFKPVFIKSYHVPTKNNFVSRTSFNHKLQTQVLTTRNPSQPMSGEWRPEIVKFISMDELMEGIPKDLWAAEWRSHISNPHEKWNWAGPGSSPLIPQLPQINNASAILAQISNPHATAEDGTGITPRGKMFLETPRQDYVLSTKAAITLPPLAKLQPNAIQEPAEDFSPSSSQGEWRLGGVYYTGPATIKKRGRKTHKKTLAKVDESKMHERREWWIGGRMSPFKMKNGERFIVFDQDDTVYCCDFGPVGW</sequence>
<keyword evidence="3" id="KW-1185">Reference proteome</keyword>
<dbReference type="InterPro" id="IPR036047">
    <property type="entry name" value="F-box-like_dom_sf"/>
</dbReference>
<accession>A0AAN8MTY6</accession>
<dbReference type="SUPFAM" id="SSF50974">
    <property type="entry name" value="Nitrous oxide reductase, N-terminal domain"/>
    <property type="match status" value="1"/>
</dbReference>
<protein>
    <recommendedName>
        <fullName evidence="4">F-box domain-containing protein</fullName>
    </recommendedName>
</protein>
<dbReference type="SUPFAM" id="SSF81383">
    <property type="entry name" value="F-box domain"/>
    <property type="match status" value="1"/>
</dbReference>
<evidence type="ECO:0000313" key="3">
    <source>
        <dbReference type="Proteomes" id="UP001313282"/>
    </source>
</evidence>